<gene>
    <name evidence="16" type="ORF">ANIA_07613</name>
</gene>
<evidence type="ECO:0000256" key="5">
    <source>
        <dbReference type="ARBA" id="ARBA00022801"/>
    </source>
</evidence>
<keyword evidence="13" id="KW-0732">Signal</keyword>
<evidence type="ECO:0000256" key="2">
    <source>
        <dbReference type="ARBA" id="ARBA00008682"/>
    </source>
</evidence>
<accession>Q5AVR7</accession>
<name>Q5AVR7_EMENI</name>
<dbReference type="PANTHER" id="PTHR47700">
    <property type="entry name" value="V CHITINASE, PUTATIVE (AFU_ORTHOLOGUE AFUA_6G13720)-RELATED"/>
    <property type="match status" value="1"/>
</dbReference>
<proteinExistence type="inferred from homology"/>
<dbReference type="EC" id="3.2.1.14" evidence="3"/>
<evidence type="ECO:0000256" key="8">
    <source>
        <dbReference type="ARBA" id="ARBA00023277"/>
    </source>
</evidence>
<dbReference type="Gene3D" id="3.10.350.10">
    <property type="entry name" value="LysM domain"/>
    <property type="match status" value="2"/>
</dbReference>
<dbReference type="CAZy" id="CBM18">
    <property type="family name" value="Carbohydrate-Binding Module Family 18"/>
</dbReference>
<dbReference type="RefSeq" id="XP_680882.1">
    <property type="nucleotide sequence ID" value="XM_675790.1"/>
</dbReference>
<dbReference type="SUPFAM" id="SSF54556">
    <property type="entry name" value="Chitinase insertion domain"/>
    <property type="match status" value="1"/>
</dbReference>
<dbReference type="OrthoDB" id="73875at2759"/>
<dbReference type="CAZy" id="GH18">
    <property type="family name" value="Glycoside Hydrolase Family 18"/>
</dbReference>
<dbReference type="PROSITE" id="PS51910">
    <property type="entry name" value="GH18_2"/>
    <property type="match status" value="1"/>
</dbReference>
<accession>C8VBV9</accession>
<evidence type="ECO:0000256" key="13">
    <source>
        <dbReference type="SAM" id="SignalP"/>
    </source>
</evidence>
<dbReference type="InParanoid" id="Q5AVR7"/>
<dbReference type="SUPFAM" id="SSF51445">
    <property type="entry name" value="(Trans)glycosidases"/>
    <property type="match status" value="1"/>
</dbReference>
<dbReference type="SUPFAM" id="SSF57016">
    <property type="entry name" value="Plant lectins/antimicrobial peptides"/>
    <property type="match status" value="1"/>
</dbReference>
<keyword evidence="6" id="KW-0146">Chitin degradation</keyword>
<evidence type="ECO:0000256" key="6">
    <source>
        <dbReference type="ARBA" id="ARBA00023024"/>
    </source>
</evidence>
<feature type="chain" id="PRO_5010281234" description="chitinase" evidence="13">
    <location>
        <begin position="20"/>
        <end position="823"/>
    </location>
</feature>
<dbReference type="GO" id="GO:0008843">
    <property type="term" value="F:endochitinase activity"/>
    <property type="evidence" value="ECO:0007669"/>
    <property type="project" value="UniProtKB-EC"/>
</dbReference>
<dbReference type="CDD" id="cd00118">
    <property type="entry name" value="LysM"/>
    <property type="match status" value="1"/>
</dbReference>
<protein>
    <recommendedName>
        <fullName evidence="3">chitinase</fullName>
        <ecNumber evidence="3">3.2.1.14</ecNumber>
    </recommendedName>
</protein>
<organism evidence="16 17">
    <name type="scientific">Emericella nidulans (strain FGSC A4 / ATCC 38163 / CBS 112.46 / NRRL 194 / M139)</name>
    <name type="common">Aspergillus nidulans</name>
    <dbReference type="NCBI Taxonomy" id="227321"/>
    <lineage>
        <taxon>Eukaryota</taxon>
        <taxon>Fungi</taxon>
        <taxon>Dikarya</taxon>
        <taxon>Ascomycota</taxon>
        <taxon>Pezizomycotina</taxon>
        <taxon>Eurotiomycetes</taxon>
        <taxon>Eurotiomycetidae</taxon>
        <taxon>Eurotiales</taxon>
        <taxon>Aspergillaceae</taxon>
        <taxon>Aspergillus</taxon>
        <taxon>Aspergillus subgen. Nidulantes</taxon>
    </lineage>
</organism>
<keyword evidence="9 11" id="KW-0326">Glycosidase</keyword>
<dbReference type="AlphaFoldDB" id="Q5AVR7"/>
<feature type="domain" description="GH18" evidence="15">
    <location>
        <begin position="467"/>
        <end position="823"/>
    </location>
</feature>
<dbReference type="InterPro" id="IPR036779">
    <property type="entry name" value="LysM_dom_sf"/>
</dbReference>
<dbReference type="InterPro" id="IPR017853">
    <property type="entry name" value="GH"/>
</dbReference>
<dbReference type="GO" id="GO:0008061">
    <property type="term" value="F:chitin binding"/>
    <property type="evidence" value="ECO:0007669"/>
    <property type="project" value="UniProtKB-KW"/>
</dbReference>
<feature type="domain" description="LysM" evidence="14">
    <location>
        <begin position="323"/>
        <end position="372"/>
    </location>
</feature>
<dbReference type="HOGENOM" id="CLU_001482_2_0_1"/>
<feature type="signal peptide" evidence="13">
    <location>
        <begin position="1"/>
        <end position="19"/>
    </location>
</feature>
<dbReference type="SUPFAM" id="SSF54106">
    <property type="entry name" value="LysM domain"/>
    <property type="match status" value="2"/>
</dbReference>
<dbReference type="GO" id="GO:0006032">
    <property type="term" value="P:chitin catabolic process"/>
    <property type="evidence" value="ECO:0007669"/>
    <property type="project" value="UniProtKB-KW"/>
</dbReference>
<comment type="catalytic activity">
    <reaction evidence="1">
        <text>Random endo-hydrolysis of N-acetyl-beta-D-glucosaminide (1-&gt;4)-beta-linkages in chitin and chitodextrins.</text>
        <dbReference type="EC" id="3.2.1.14"/>
    </reaction>
</comment>
<feature type="domain" description="LysM" evidence="14">
    <location>
        <begin position="259"/>
        <end position="304"/>
    </location>
</feature>
<dbReference type="VEuPathDB" id="FungiDB:AN7613"/>
<dbReference type="OMA" id="WVAWPKA"/>
<evidence type="ECO:0000256" key="3">
    <source>
        <dbReference type="ARBA" id="ARBA00012729"/>
    </source>
</evidence>
<dbReference type="PROSITE" id="PS51782">
    <property type="entry name" value="LYSM"/>
    <property type="match status" value="2"/>
</dbReference>
<evidence type="ECO:0000256" key="10">
    <source>
        <dbReference type="ARBA" id="ARBA00023326"/>
    </source>
</evidence>
<evidence type="ECO:0000256" key="1">
    <source>
        <dbReference type="ARBA" id="ARBA00000822"/>
    </source>
</evidence>
<dbReference type="SMART" id="SM00636">
    <property type="entry name" value="Glyco_18"/>
    <property type="match status" value="1"/>
</dbReference>
<reference evidence="17" key="2">
    <citation type="journal article" date="2009" name="Fungal Genet. Biol.">
        <title>The 2008 update of the Aspergillus nidulans genome annotation: a community effort.</title>
        <authorList>
            <person name="Wortman J.R."/>
            <person name="Gilsenan J.M."/>
            <person name="Joardar V."/>
            <person name="Deegan J."/>
            <person name="Clutterbuck J."/>
            <person name="Andersen M.R."/>
            <person name="Archer D."/>
            <person name="Bencina M."/>
            <person name="Braus G."/>
            <person name="Coutinho P."/>
            <person name="von Dohren H."/>
            <person name="Doonan J."/>
            <person name="Driessen A.J."/>
            <person name="Durek P."/>
            <person name="Espeso E."/>
            <person name="Fekete E."/>
            <person name="Flipphi M."/>
            <person name="Estrada C.G."/>
            <person name="Geysens S."/>
            <person name="Goldman G."/>
            <person name="de Groot P.W."/>
            <person name="Hansen K."/>
            <person name="Harris S.D."/>
            <person name="Heinekamp T."/>
            <person name="Helmstaedt K."/>
            <person name="Henrissat B."/>
            <person name="Hofmann G."/>
            <person name="Homan T."/>
            <person name="Horio T."/>
            <person name="Horiuchi H."/>
            <person name="James S."/>
            <person name="Jones M."/>
            <person name="Karaffa L."/>
            <person name="Karanyi Z."/>
            <person name="Kato M."/>
            <person name="Keller N."/>
            <person name="Kelly D.E."/>
            <person name="Kiel J.A."/>
            <person name="Kim J.M."/>
            <person name="van der Klei I.J."/>
            <person name="Klis F.M."/>
            <person name="Kovalchuk A."/>
            <person name="Krasevec N."/>
            <person name="Kubicek C.P."/>
            <person name="Liu B."/>
            <person name="Maccabe A."/>
            <person name="Meyer V."/>
            <person name="Mirabito P."/>
            <person name="Miskei M."/>
            <person name="Mos M."/>
            <person name="Mullins J."/>
            <person name="Nelson D.R."/>
            <person name="Nielsen J."/>
            <person name="Oakley B.R."/>
            <person name="Osmani S.A."/>
            <person name="Pakula T."/>
            <person name="Paszewski A."/>
            <person name="Paulsen I."/>
            <person name="Pilsyk S."/>
            <person name="Pocsi I."/>
            <person name="Punt P.J."/>
            <person name="Ram A.F."/>
            <person name="Ren Q."/>
            <person name="Robellet X."/>
            <person name="Robson G."/>
            <person name="Seiboth B."/>
            <person name="van Solingen P."/>
            <person name="Specht T."/>
            <person name="Sun J."/>
            <person name="Taheri-Talesh N."/>
            <person name="Takeshita N."/>
            <person name="Ussery D."/>
            <person name="vanKuyk P.A."/>
            <person name="Visser H."/>
            <person name="van de Vondervoort P.J."/>
            <person name="de Vries R.P."/>
            <person name="Walton J."/>
            <person name="Xiang X."/>
            <person name="Xiong Y."/>
            <person name="Zeng A.P."/>
            <person name="Brandt B.W."/>
            <person name="Cornell M.J."/>
            <person name="van den Hondel C.A."/>
            <person name="Visser J."/>
            <person name="Oliver S.G."/>
            <person name="Turner G."/>
        </authorList>
    </citation>
    <scope>GENOME REANNOTATION</scope>
    <source>
        <strain evidence="17">FGSC A4 / ATCC 38163 / CBS 112.46 / NRRL 194 / M139</strain>
    </source>
</reference>
<dbReference type="Proteomes" id="UP000000560">
    <property type="component" value="Chromosome IV"/>
</dbReference>
<dbReference type="InterPro" id="IPR036861">
    <property type="entry name" value="Endochitinase-like_sf"/>
</dbReference>
<keyword evidence="10" id="KW-0624">Polysaccharide degradation</keyword>
<keyword evidence="8" id="KW-0119">Carbohydrate metabolism</keyword>
<dbReference type="PROSITE" id="PS01095">
    <property type="entry name" value="GH18_1"/>
    <property type="match status" value="1"/>
</dbReference>
<dbReference type="GO" id="GO:0000272">
    <property type="term" value="P:polysaccharide catabolic process"/>
    <property type="evidence" value="ECO:0007669"/>
    <property type="project" value="UniProtKB-KW"/>
</dbReference>
<feature type="region of interest" description="Disordered" evidence="12">
    <location>
        <begin position="80"/>
        <end position="106"/>
    </location>
</feature>
<dbReference type="PANTHER" id="PTHR47700:SF2">
    <property type="entry name" value="CHITINASE"/>
    <property type="match status" value="1"/>
</dbReference>
<keyword evidence="4" id="KW-0147">Chitin-binding</keyword>
<dbReference type="Pfam" id="PF00704">
    <property type="entry name" value="Glyco_hydro_18"/>
    <property type="match status" value="1"/>
</dbReference>
<keyword evidence="5 11" id="KW-0378">Hydrolase</keyword>
<dbReference type="InterPro" id="IPR001579">
    <property type="entry name" value="Glyco_hydro_18_chit_AS"/>
</dbReference>
<evidence type="ECO:0000259" key="15">
    <source>
        <dbReference type="PROSITE" id="PS51910"/>
    </source>
</evidence>
<evidence type="ECO:0000256" key="7">
    <source>
        <dbReference type="ARBA" id="ARBA00023026"/>
    </source>
</evidence>
<dbReference type="KEGG" id="ani:ANIA_07613"/>
<evidence type="ECO:0000256" key="4">
    <source>
        <dbReference type="ARBA" id="ARBA00022669"/>
    </source>
</evidence>
<dbReference type="Gene3D" id="3.20.20.80">
    <property type="entry name" value="Glycosidases"/>
    <property type="match status" value="1"/>
</dbReference>
<dbReference type="EMBL" id="BN001304">
    <property type="protein sequence ID" value="CBF79744.1"/>
    <property type="molecule type" value="Genomic_DNA"/>
</dbReference>
<dbReference type="GeneID" id="2869742"/>
<dbReference type="InterPro" id="IPR053214">
    <property type="entry name" value="LysM12-like"/>
</dbReference>
<dbReference type="InterPro" id="IPR011583">
    <property type="entry name" value="Chitinase_II/V-like_cat"/>
</dbReference>
<sequence>MRPFWPVAAALFVLPVAWGAASICPAPCTTDPSKWTPYSSLENLTECRHPVLLDFSSHGSLNASEVSFRVLACTIEENRDPSSVSPLATRELEEQSPSGSTDDDVSQSQEIHLFLDRLQTVVNQTSNHDTFSVFGSLNTTLVGIYRGATVNDATAASAVERFRNDWDSQLPRRAAIQLCGGDRDANHTFGIALGTTGSIGFVQEAVKAWTVGRCFLSNDAFDLEDTPVVEEPTRELHLGNTTIADNATLIRPSLEYTCKKEAVREGDTCATLAKRCGVSGLEFMKYNPKRQLCAWLRPGEEVCCSGKNWTKGKPAINRDGSCAAYLTGNNDTCASIAHAHNMEVEKIRYYNDGRTWGWTGCDQLQSGLRICLSDGYPPLPAPKAGAICGPTVPGTEQPSDGAPLAALNPCPLNACCNTLGECGTTPDYCIYEEGPTGNPGTAPPGKKGCISNCGMEIVDNSPPPTEFMRIGYYESFNLDRPCLNLHAAHIKVNDYSHIHWAFVSINSDFQISVNDTYNQWEDFISLKGVKRIASFGGWGYSINSASYDVLREAMFPENVDTFIVSIMEFVADNNLDGVDFDWEYPGAADVLNISPGLESDGPNYIAFIKKLRKIFPSDKTISVAAPATYWHLKSFPIEMWQHVDYLIYMTYDFHGQWEYETSFIQDWCNGGNCLRSHVTKAGVPRSAITIGVASYGRAFGMAEADCIRPECKFTGPRTAAIPGMCTRTPGIIAIAEIEALMIEGDINESFYDPASDSNILVYNDTQWVGFMSKSTMRRRVERYKEMKFAGFANWAVDLTHWSGDDVEVEEANLWGLPKEDPAT</sequence>
<dbReference type="InterPro" id="IPR018392">
    <property type="entry name" value="LysM"/>
</dbReference>
<evidence type="ECO:0000259" key="14">
    <source>
        <dbReference type="PROSITE" id="PS51782"/>
    </source>
</evidence>
<evidence type="ECO:0000256" key="12">
    <source>
        <dbReference type="SAM" id="MobiDB-lite"/>
    </source>
</evidence>
<dbReference type="STRING" id="227321.Q5AVR7"/>
<reference evidence="17" key="1">
    <citation type="journal article" date="2005" name="Nature">
        <title>Sequencing of Aspergillus nidulans and comparative analysis with A. fumigatus and A. oryzae.</title>
        <authorList>
            <person name="Galagan J.E."/>
            <person name="Calvo S.E."/>
            <person name="Cuomo C."/>
            <person name="Ma L.J."/>
            <person name="Wortman J.R."/>
            <person name="Batzoglou S."/>
            <person name="Lee S.I."/>
            <person name="Basturkmen M."/>
            <person name="Spevak C.C."/>
            <person name="Clutterbuck J."/>
            <person name="Kapitonov V."/>
            <person name="Jurka J."/>
            <person name="Scazzocchio C."/>
            <person name="Farman M."/>
            <person name="Butler J."/>
            <person name="Purcell S."/>
            <person name="Harris S."/>
            <person name="Braus G.H."/>
            <person name="Draht O."/>
            <person name="Busch S."/>
            <person name="D'Enfert C."/>
            <person name="Bouchier C."/>
            <person name="Goldman G.H."/>
            <person name="Bell-Pedersen D."/>
            <person name="Griffiths-Jones S."/>
            <person name="Doonan J.H."/>
            <person name="Yu J."/>
            <person name="Vienken K."/>
            <person name="Pain A."/>
            <person name="Freitag M."/>
            <person name="Selker E.U."/>
            <person name="Archer D.B."/>
            <person name="Penalva M.A."/>
            <person name="Oakley B.R."/>
            <person name="Momany M."/>
            <person name="Tanaka T."/>
            <person name="Kumagai T."/>
            <person name="Asai K."/>
            <person name="Machida M."/>
            <person name="Nierman W.C."/>
            <person name="Denning D.W."/>
            <person name="Caddick M."/>
            <person name="Hynes M."/>
            <person name="Paoletti M."/>
            <person name="Fischer R."/>
            <person name="Miller B."/>
            <person name="Dyer P."/>
            <person name="Sachs M.S."/>
            <person name="Osmani S.A."/>
            <person name="Birren B.W."/>
        </authorList>
    </citation>
    <scope>NUCLEOTIDE SEQUENCE [LARGE SCALE GENOMIC DNA]</scope>
    <source>
        <strain evidence="17">FGSC A4 / ATCC 38163 / CBS 112.46 / NRRL 194 / M139</strain>
    </source>
</reference>
<dbReference type="eggNOG" id="KOG2806">
    <property type="taxonomic scope" value="Eukaryota"/>
</dbReference>
<evidence type="ECO:0000256" key="11">
    <source>
        <dbReference type="RuleBase" id="RU000489"/>
    </source>
</evidence>
<dbReference type="Gene3D" id="3.10.50.10">
    <property type="match status" value="1"/>
</dbReference>
<comment type="similarity">
    <text evidence="2">Belongs to the glycosyl hydrolase 18 family. Chitinase class V subfamily.</text>
</comment>
<keyword evidence="7" id="KW-0843">Virulence</keyword>
<dbReference type="Pfam" id="PF01476">
    <property type="entry name" value="LysM"/>
    <property type="match status" value="1"/>
</dbReference>
<evidence type="ECO:0000313" key="16">
    <source>
        <dbReference type="EMBL" id="CBF79744.1"/>
    </source>
</evidence>
<keyword evidence="17" id="KW-1185">Reference proteome</keyword>
<evidence type="ECO:0000313" key="17">
    <source>
        <dbReference type="Proteomes" id="UP000000560"/>
    </source>
</evidence>
<feature type="compositionally biased region" description="Polar residues" evidence="12">
    <location>
        <begin position="95"/>
        <end position="106"/>
    </location>
</feature>
<dbReference type="Gene3D" id="3.30.60.10">
    <property type="entry name" value="Endochitinase-like"/>
    <property type="match status" value="1"/>
</dbReference>
<evidence type="ECO:0000256" key="9">
    <source>
        <dbReference type="ARBA" id="ARBA00023295"/>
    </source>
</evidence>
<dbReference type="InterPro" id="IPR029070">
    <property type="entry name" value="Chitinase_insertion_sf"/>
</dbReference>
<dbReference type="InterPro" id="IPR001223">
    <property type="entry name" value="Glyco_hydro18_cat"/>
</dbReference>